<comment type="caution">
    <text evidence="2">The sequence shown here is derived from an EMBL/GenBank/DDBJ whole genome shotgun (WGS) entry which is preliminary data.</text>
</comment>
<accession>A0A2J7RDB9</accession>
<reference evidence="2 3" key="1">
    <citation type="submission" date="2017-12" db="EMBL/GenBank/DDBJ databases">
        <title>Hemimetabolous genomes reveal molecular basis of termite eusociality.</title>
        <authorList>
            <person name="Harrison M.C."/>
            <person name="Jongepier E."/>
            <person name="Robertson H.M."/>
            <person name="Arning N."/>
            <person name="Bitard-Feildel T."/>
            <person name="Chao H."/>
            <person name="Childers C.P."/>
            <person name="Dinh H."/>
            <person name="Doddapaneni H."/>
            <person name="Dugan S."/>
            <person name="Gowin J."/>
            <person name="Greiner C."/>
            <person name="Han Y."/>
            <person name="Hu H."/>
            <person name="Hughes D.S.T."/>
            <person name="Huylmans A.-K."/>
            <person name="Kemena C."/>
            <person name="Kremer L.P.M."/>
            <person name="Lee S.L."/>
            <person name="Lopez-Ezquerra A."/>
            <person name="Mallet L."/>
            <person name="Monroy-Kuhn J.M."/>
            <person name="Moser A."/>
            <person name="Murali S.C."/>
            <person name="Muzny D.M."/>
            <person name="Otani S."/>
            <person name="Piulachs M.-D."/>
            <person name="Poelchau M."/>
            <person name="Qu J."/>
            <person name="Schaub F."/>
            <person name="Wada-Katsumata A."/>
            <person name="Worley K.C."/>
            <person name="Xie Q."/>
            <person name="Ylla G."/>
            <person name="Poulsen M."/>
            <person name="Gibbs R.A."/>
            <person name="Schal C."/>
            <person name="Richards S."/>
            <person name="Belles X."/>
            <person name="Korb J."/>
            <person name="Bornberg-Bauer E."/>
        </authorList>
    </citation>
    <scope>NUCLEOTIDE SEQUENCE [LARGE SCALE GENOMIC DNA]</scope>
    <source>
        <tissue evidence="2">Whole body</tissue>
    </source>
</reference>
<organism evidence="2 3">
    <name type="scientific">Cryptotermes secundus</name>
    <dbReference type="NCBI Taxonomy" id="105785"/>
    <lineage>
        <taxon>Eukaryota</taxon>
        <taxon>Metazoa</taxon>
        <taxon>Ecdysozoa</taxon>
        <taxon>Arthropoda</taxon>
        <taxon>Hexapoda</taxon>
        <taxon>Insecta</taxon>
        <taxon>Pterygota</taxon>
        <taxon>Neoptera</taxon>
        <taxon>Polyneoptera</taxon>
        <taxon>Dictyoptera</taxon>
        <taxon>Blattodea</taxon>
        <taxon>Blattoidea</taxon>
        <taxon>Termitoidae</taxon>
        <taxon>Kalotermitidae</taxon>
        <taxon>Cryptotermitinae</taxon>
        <taxon>Cryptotermes</taxon>
    </lineage>
</organism>
<evidence type="ECO:0000313" key="3">
    <source>
        <dbReference type="Proteomes" id="UP000235965"/>
    </source>
</evidence>
<keyword evidence="3" id="KW-1185">Reference proteome</keyword>
<proteinExistence type="predicted"/>
<sequence length="230" mass="25552">MSSGGSVAAVRRLEALFNDVKLDGQPSNHVRMQNRLERKGCDVHGNGTLKINGYGARRGSLGNILHHRRESVGPRRESMPALNSSSPAHRRKECLSLPISPPRRDYLEHPSAFPSTLRKDSLGSSVGCLRRDPIGVPLHRETLGSTGSLRKDSVGFRKESLAGLNYGRRDSYARRRFSTDSLDGVRRNSWDPGRRGSSGSSGGWDDPIWEENVVNKVIYFLFVIVFVWGV</sequence>
<dbReference type="EMBL" id="NEVH01005291">
    <property type="protein sequence ID" value="PNF38822.1"/>
    <property type="molecule type" value="Genomic_DNA"/>
</dbReference>
<gene>
    <name evidence="2" type="ORF">B7P43_G10182</name>
</gene>
<evidence type="ECO:0000256" key="1">
    <source>
        <dbReference type="SAM" id="MobiDB-lite"/>
    </source>
</evidence>
<name>A0A2J7RDB9_9NEOP</name>
<feature type="region of interest" description="Disordered" evidence="1">
    <location>
        <begin position="70"/>
        <end position="92"/>
    </location>
</feature>
<protein>
    <submittedName>
        <fullName evidence="2">Uncharacterized protein</fullName>
    </submittedName>
</protein>
<dbReference type="AlphaFoldDB" id="A0A2J7RDB9"/>
<evidence type="ECO:0000313" key="2">
    <source>
        <dbReference type="EMBL" id="PNF38822.1"/>
    </source>
</evidence>
<dbReference type="InParanoid" id="A0A2J7RDB9"/>
<dbReference type="Proteomes" id="UP000235965">
    <property type="component" value="Unassembled WGS sequence"/>
</dbReference>